<evidence type="ECO:0000313" key="1">
    <source>
        <dbReference type="EMBL" id="RVX41138.1"/>
    </source>
</evidence>
<dbReference type="RefSeq" id="WP_127933422.1">
    <property type="nucleotide sequence ID" value="NZ_SAUN01000001.1"/>
</dbReference>
<dbReference type="AlphaFoldDB" id="A0A438M698"/>
<keyword evidence="2" id="KW-1185">Reference proteome</keyword>
<evidence type="ECO:0000313" key="2">
    <source>
        <dbReference type="Proteomes" id="UP000284824"/>
    </source>
</evidence>
<dbReference type="Proteomes" id="UP000284824">
    <property type="component" value="Unassembled WGS sequence"/>
</dbReference>
<protein>
    <submittedName>
        <fullName evidence="1">Uncharacterized protein</fullName>
    </submittedName>
</protein>
<gene>
    <name evidence="1" type="ORF">EDD27_3607</name>
</gene>
<dbReference type="OrthoDB" id="3399802at2"/>
<proteinExistence type="predicted"/>
<reference evidence="1 2" key="1">
    <citation type="submission" date="2019-01" db="EMBL/GenBank/DDBJ databases">
        <title>Sequencing the genomes of 1000 actinobacteria strains.</title>
        <authorList>
            <person name="Klenk H.-P."/>
        </authorList>
    </citation>
    <scope>NUCLEOTIDE SEQUENCE [LARGE SCALE GENOMIC DNA]</scope>
    <source>
        <strain evidence="1 2">DSM 43925</strain>
    </source>
</reference>
<organism evidence="1 2">
    <name type="scientific">Nonomuraea polychroma</name>
    <dbReference type="NCBI Taxonomy" id="46176"/>
    <lineage>
        <taxon>Bacteria</taxon>
        <taxon>Bacillati</taxon>
        <taxon>Actinomycetota</taxon>
        <taxon>Actinomycetes</taxon>
        <taxon>Streptosporangiales</taxon>
        <taxon>Streptosporangiaceae</taxon>
        <taxon>Nonomuraea</taxon>
    </lineage>
</organism>
<accession>A0A438M698</accession>
<sequence length="62" mass="6622">MRFECGHAFPTPEALLADHAALIERLNANPLPDPFGPDHAAPLAPKTDPEAITACPHCSHDL</sequence>
<comment type="caution">
    <text evidence="1">The sequence shown here is derived from an EMBL/GenBank/DDBJ whole genome shotgun (WGS) entry which is preliminary data.</text>
</comment>
<dbReference type="EMBL" id="SAUN01000001">
    <property type="protein sequence ID" value="RVX41138.1"/>
    <property type="molecule type" value="Genomic_DNA"/>
</dbReference>
<name>A0A438M698_9ACTN</name>